<feature type="domain" description="Tetrapyrrole methylase" evidence="6">
    <location>
        <begin position="21"/>
        <end position="178"/>
    </location>
</feature>
<evidence type="ECO:0000313" key="7">
    <source>
        <dbReference type="EMBL" id="GAA0507594.1"/>
    </source>
</evidence>
<accession>A0ABP3LVD4</accession>
<dbReference type="NCBIfam" id="TIGR02467">
    <property type="entry name" value="CbiE"/>
    <property type="match status" value="1"/>
</dbReference>
<keyword evidence="8" id="KW-1185">Reference proteome</keyword>
<dbReference type="Gene3D" id="3.40.50.150">
    <property type="entry name" value="Vaccinia Virus protein VP39"/>
    <property type="match status" value="1"/>
</dbReference>
<keyword evidence="3" id="KW-0489">Methyltransferase</keyword>
<dbReference type="InterPro" id="IPR012818">
    <property type="entry name" value="CbiE"/>
</dbReference>
<dbReference type="Gene3D" id="3.40.1010.10">
    <property type="entry name" value="Cobalt-precorrin-4 Transmethylase, Domain 1"/>
    <property type="match status" value="1"/>
</dbReference>
<organism evidence="7 8">
    <name type="scientific">Saccharopolyspora erythraea</name>
    <name type="common">Streptomyces erythraeus</name>
    <dbReference type="NCBI Taxonomy" id="1836"/>
    <lineage>
        <taxon>Bacteria</taxon>
        <taxon>Bacillati</taxon>
        <taxon>Actinomycetota</taxon>
        <taxon>Actinomycetes</taxon>
        <taxon>Pseudonocardiales</taxon>
        <taxon>Pseudonocardiaceae</taxon>
        <taxon>Saccharopolyspora</taxon>
    </lineage>
</organism>
<dbReference type="InterPro" id="IPR006365">
    <property type="entry name" value="Cbl_synth_CobL"/>
</dbReference>
<proteinExistence type="predicted"/>
<keyword evidence="4" id="KW-0808">Transferase</keyword>
<dbReference type="SUPFAM" id="SSF53790">
    <property type="entry name" value="Tetrapyrrole methylase"/>
    <property type="match status" value="1"/>
</dbReference>
<dbReference type="InterPro" id="IPR014776">
    <property type="entry name" value="4pyrrole_Mease_sub2"/>
</dbReference>
<name>A0ABP3LVD4_SACER</name>
<dbReference type="SUPFAM" id="SSF53335">
    <property type="entry name" value="S-adenosyl-L-methionine-dependent methyltransferases"/>
    <property type="match status" value="1"/>
</dbReference>
<dbReference type="EMBL" id="BAAAGS010000001">
    <property type="protein sequence ID" value="GAA0507594.1"/>
    <property type="molecule type" value="Genomic_DNA"/>
</dbReference>
<keyword evidence="5" id="KW-0949">S-adenosyl-L-methionine</keyword>
<sequence length="407" mass="42151">MGDVGVTVIGVDGAALPDGSAEALEEARLVVGARRHLDAHAPDHARKLELGPFQPALNALTALSADEHGVVFASGDPGFFGVVRTLRERGIRCRVLPAISSVQRLLAKAGRSWDDVAVVSPQGRDITQALNVCRARPAVAVLTVRGAGPAQLGSGLDGWRRTLVVAEDLGGPNESLTTVDPADAAARSWREPNIVLCLADPDAVPQRSWHAGGDPLPPEPGWALPEDEFSHRDGMVTTSEVRAVALAKLAPRPGTLVWDVGAGSGSVAVECARMGAATIAVEPDETQVVRLITNAAGHGVDVRVVEAAAPQALRELPKPDAIFIGGGGSDVLAACAHAGATRVVAALTALDRVATTRDALRYAGYQVEGVQLAASRLVDLPDGAPSLQPTQPVVLISGHRKTPGEQS</sequence>
<dbReference type="InterPro" id="IPR000878">
    <property type="entry name" value="4pyrrol_Mease"/>
</dbReference>
<dbReference type="CDD" id="cd11644">
    <property type="entry name" value="Precorrin-6Y-MT"/>
    <property type="match status" value="1"/>
</dbReference>
<dbReference type="PANTHER" id="PTHR43182">
    <property type="entry name" value="COBALT-PRECORRIN-6B C(15)-METHYLTRANSFERASE (DECARBOXYLATING)"/>
    <property type="match status" value="1"/>
</dbReference>
<evidence type="ECO:0000259" key="6">
    <source>
        <dbReference type="Pfam" id="PF00590"/>
    </source>
</evidence>
<reference evidence="8" key="1">
    <citation type="journal article" date="2019" name="Int. J. Syst. Evol. Microbiol.">
        <title>The Global Catalogue of Microorganisms (GCM) 10K type strain sequencing project: providing services to taxonomists for standard genome sequencing and annotation.</title>
        <authorList>
            <consortium name="The Broad Institute Genomics Platform"/>
            <consortium name="The Broad Institute Genome Sequencing Center for Infectious Disease"/>
            <person name="Wu L."/>
            <person name="Ma J."/>
        </authorList>
    </citation>
    <scope>NUCLEOTIDE SEQUENCE [LARGE SCALE GENOMIC DNA]</scope>
    <source>
        <strain evidence="8">JCM 10303</strain>
    </source>
</reference>
<evidence type="ECO:0000313" key="8">
    <source>
        <dbReference type="Proteomes" id="UP001500729"/>
    </source>
</evidence>
<evidence type="ECO:0000256" key="5">
    <source>
        <dbReference type="ARBA" id="ARBA00022691"/>
    </source>
</evidence>
<evidence type="ECO:0000256" key="2">
    <source>
        <dbReference type="ARBA" id="ARBA00022573"/>
    </source>
</evidence>
<evidence type="ECO:0000256" key="4">
    <source>
        <dbReference type="ARBA" id="ARBA00022679"/>
    </source>
</evidence>
<dbReference type="InterPro" id="IPR050714">
    <property type="entry name" value="Cobalamin_biosynth_MTase"/>
</dbReference>
<dbReference type="PANTHER" id="PTHR43182:SF1">
    <property type="entry name" value="COBALT-PRECORRIN-7 C(5)-METHYLTRANSFERASE"/>
    <property type="match status" value="1"/>
</dbReference>
<dbReference type="Gene3D" id="3.30.950.10">
    <property type="entry name" value="Methyltransferase, Cobalt-precorrin-4 Transmethylase, Domain 2"/>
    <property type="match status" value="1"/>
</dbReference>
<comment type="caution">
    <text evidence="7">The sequence shown here is derived from an EMBL/GenBank/DDBJ whole genome shotgun (WGS) entry which is preliminary data.</text>
</comment>
<protein>
    <submittedName>
        <fullName evidence="7">Bifunctional cobalt-precorrin-7 (C(5))-methyltransferase/cobalt-precorrin-6B (C(15))-methyltransferase</fullName>
    </submittedName>
</protein>
<dbReference type="PIRSF" id="PIRSF036428">
    <property type="entry name" value="CobL"/>
    <property type="match status" value="1"/>
</dbReference>
<gene>
    <name evidence="7" type="ORF">GCM10009533_02970</name>
</gene>
<dbReference type="InterPro" id="IPR035996">
    <property type="entry name" value="4pyrrol_Methylase_sf"/>
</dbReference>
<dbReference type="Proteomes" id="UP001500729">
    <property type="component" value="Unassembled WGS sequence"/>
</dbReference>
<evidence type="ECO:0000256" key="1">
    <source>
        <dbReference type="ARBA" id="ARBA00004953"/>
    </source>
</evidence>
<comment type="pathway">
    <text evidence="1">Cofactor biosynthesis; adenosylcobalamin biosynthesis.</text>
</comment>
<dbReference type="Pfam" id="PF00590">
    <property type="entry name" value="TP_methylase"/>
    <property type="match status" value="1"/>
</dbReference>
<dbReference type="InterPro" id="IPR014777">
    <property type="entry name" value="4pyrrole_Mease_sub1"/>
</dbReference>
<evidence type="ECO:0000256" key="3">
    <source>
        <dbReference type="ARBA" id="ARBA00022603"/>
    </source>
</evidence>
<keyword evidence="2" id="KW-0169">Cobalamin biosynthesis</keyword>
<dbReference type="InterPro" id="IPR029063">
    <property type="entry name" value="SAM-dependent_MTases_sf"/>
</dbReference>